<evidence type="ECO:0000256" key="2">
    <source>
        <dbReference type="ARBA" id="ARBA00022741"/>
    </source>
</evidence>
<feature type="domain" description="AAA+ ATPase" evidence="4">
    <location>
        <begin position="238"/>
        <end position="370"/>
    </location>
</feature>
<dbReference type="SMART" id="SM00382">
    <property type="entry name" value="AAA"/>
    <property type="match status" value="1"/>
</dbReference>
<evidence type="ECO:0000256" key="1">
    <source>
        <dbReference type="ARBA" id="ARBA00006914"/>
    </source>
</evidence>
<evidence type="ECO:0000256" key="3">
    <source>
        <dbReference type="ARBA" id="ARBA00022840"/>
    </source>
</evidence>
<dbReference type="PANTHER" id="PTHR23073">
    <property type="entry name" value="26S PROTEASOME REGULATORY SUBUNIT"/>
    <property type="match status" value="1"/>
</dbReference>
<gene>
    <name evidence="5" type="ORF">GCM10010832_21430</name>
</gene>
<keyword evidence="2" id="KW-0547">Nucleotide-binding</keyword>
<keyword evidence="6" id="KW-1185">Reference proteome</keyword>
<dbReference type="SUPFAM" id="SSF52540">
    <property type="entry name" value="P-loop containing nucleoside triphosphate hydrolases"/>
    <property type="match status" value="1"/>
</dbReference>
<reference evidence="6" key="1">
    <citation type="journal article" date="2019" name="Int. J. Syst. Evol. Microbiol.">
        <title>The Global Catalogue of Microorganisms (GCM) 10K type strain sequencing project: providing services to taxonomists for standard genome sequencing and annotation.</title>
        <authorList>
            <consortium name="The Broad Institute Genomics Platform"/>
            <consortium name="The Broad Institute Genome Sequencing Center for Infectious Disease"/>
            <person name="Wu L."/>
            <person name="Ma J."/>
        </authorList>
    </citation>
    <scope>NUCLEOTIDE SEQUENCE [LARGE SCALE GENOMIC DNA]</scope>
    <source>
        <strain evidence="6">CGMCC 1.12931</strain>
    </source>
</reference>
<comment type="similarity">
    <text evidence="1">Belongs to the AAA ATPase family.</text>
</comment>
<dbReference type="InterPro" id="IPR003593">
    <property type="entry name" value="AAA+_ATPase"/>
</dbReference>
<sequence length="450" mass="51846">MNTKNEARHNASVIFKEVVWLEDFINKRLNCYFDSQLEFMAPEPIHLTVGQSKYSDFILENELLNIERFIIVVCLALHFKPKVFDKFLIKNKALDKRFTEFGGKIDESKSIFVPTLETIAFIFYGDCFESRFLMYRLFDEDHLFSSENVIELYGDNSNSFLSNSVRLSDEHFQYFTIGTSFNPSYSSNFPASKITTSLKWEDLVLDKSTLDEVSLINTWIDRQGEILERKDLEKKINKGYKCLFYGSPGTGKTLTAILIGKQNNKSVYRIDLSQIVSKYIGETEKNLAKIFDIAENKNWILFFDEAESLFSKRTGVQDSKDKYANQQTAYLLQRIENYKGLIILATNLKPNIDVAFSRRIQSVVNFSVPGVLEREKLWKFALSGISNLPDSFIKKISSSYEISGGLIKNIIQYAWLISKQHNVPISEKEILSGIRRELSKDGKSFNNQIA</sequence>
<dbReference type="Gene3D" id="3.40.50.300">
    <property type="entry name" value="P-loop containing nucleotide triphosphate hydrolases"/>
    <property type="match status" value="1"/>
</dbReference>
<dbReference type="InterPro" id="IPR050221">
    <property type="entry name" value="26S_Proteasome_ATPase"/>
</dbReference>
<keyword evidence="3" id="KW-0067">ATP-binding</keyword>
<accession>A0ABQ1SKE6</accession>
<dbReference type="InterPro" id="IPR027417">
    <property type="entry name" value="P-loop_NTPase"/>
</dbReference>
<dbReference type="CDD" id="cd19481">
    <property type="entry name" value="RecA-like_protease"/>
    <property type="match status" value="1"/>
</dbReference>
<evidence type="ECO:0000259" key="4">
    <source>
        <dbReference type="SMART" id="SM00382"/>
    </source>
</evidence>
<proteinExistence type="inferred from homology"/>
<comment type="caution">
    <text evidence="5">The sequence shown here is derived from an EMBL/GenBank/DDBJ whole genome shotgun (WGS) entry which is preliminary data.</text>
</comment>
<name>A0ABQ1SKE6_9FLAO</name>
<dbReference type="InterPro" id="IPR003959">
    <property type="entry name" value="ATPase_AAA_core"/>
</dbReference>
<evidence type="ECO:0000313" key="6">
    <source>
        <dbReference type="Proteomes" id="UP000599179"/>
    </source>
</evidence>
<dbReference type="RefSeq" id="WP_188459122.1">
    <property type="nucleotide sequence ID" value="NZ_BMGM01000009.1"/>
</dbReference>
<organism evidence="5 6">
    <name type="scientific">Psychroflexus planctonicus</name>
    <dbReference type="NCBI Taxonomy" id="1526575"/>
    <lineage>
        <taxon>Bacteria</taxon>
        <taxon>Pseudomonadati</taxon>
        <taxon>Bacteroidota</taxon>
        <taxon>Flavobacteriia</taxon>
        <taxon>Flavobacteriales</taxon>
        <taxon>Flavobacteriaceae</taxon>
        <taxon>Psychroflexus</taxon>
    </lineage>
</organism>
<dbReference type="EMBL" id="BMGM01000009">
    <property type="protein sequence ID" value="GGE41087.1"/>
    <property type="molecule type" value="Genomic_DNA"/>
</dbReference>
<dbReference type="Pfam" id="PF00004">
    <property type="entry name" value="AAA"/>
    <property type="match status" value="1"/>
</dbReference>
<protein>
    <recommendedName>
        <fullName evidence="4">AAA+ ATPase domain-containing protein</fullName>
    </recommendedName>
</protein>
<evidence type="ECO:0000313" key="5">
    <source>
        <dbReference type="EMBL" id="GGE41087.1"/>
    </source>
</evidence>
<dbReference type="Proteomes" id="UP000599179">
    <property type="component" value="Unassembled WGS sequence"/>
</dbReference>